<dbReference type="InterPro" id="IPR017970">
    <property type="entry name" value="Homeobox_CS"/>
</dbReference>
<evidence type="ECO:0000256" key="2">
    <source>
        <dbReference type="ARBA" id="ARBA00023125"/>
    </source>
</evidence>
<feature type="compositionally biased region" description="Basic and acidic residues" evidence="7">
    <location>
        <begin position="203"/>
        <end position="219"/>
    </location>
</feature>
<dbReference type="InterPro" id="IPR009057">
    <property type="entry name" value="Homeodomain-like_sf"/>
</dbReference>
<dbReference type="PANTHER" id="PTHR24329:SF362">
    <property type="entry name" value="INTESTINE-SPECIFIC HOMEOBOX"/>
    <property type="match status" value="1"/>
</dbReference>
<dbReference type="CDD" id="cd00086">
    <property type="entry name" value="homeodomain"/>
    <property type="match status" value="1"/>
</dbReference>
<dbReference type="Pfam" id="PF00046">
    <property type="entry name" value="Homeodomain"/>
    <property type="match status" value="1"/>
</dbReference>
<dbReference type="FunFam" id="1.10.10.60:FF:000679">
    <property type="entry name" value="Homeobox protein aristaless"/>
    <property type="match status" value="1"/>
</dbReference>
<dbReference type="PANTHER" id="PTHR24329">
    <property type="entry name" value="HOMEOBOX PROTEIN ARISTALESS"/>
    <property type="match status" value="1"/>
</dbReference>
<evidence type="ECO:0000256" key="7">
    <source>
        <dbReference type="SAM" id="MobiDB-lite"/>
    </source>
</evidence>
<dbReference type="GO" id="GO:0000977">
    <property type="term" value="F:RNA polymerase II transcription regulatory region sequence-specific DNA binding"/>
    <property type="evidence" value="ECO:0007669"/>
    <property type="project" value="TreeGrafter"/>
</dbReference>
<dbReference type="EMBL" id="BLXT01002372">
    <property type="protein sequence ID" value="GFN93850.1"/>
    <property type="molecule type" value="Genomic_DNA"/>
</dbReference>
<dbReference type="InterPro" id="IPR001356">
    <property type="entry name" value="HD"/>
</dbReference>
<evidence type="ECO:0000256" key="3">
    <source>
        <dbReference type="ARBA" id="ARBA00023155"/>
    </source>
</evidence>
<evidence type="ECO:0000256" key="6">
    <source>
        <dbReference type="RuleBase" id="RU000682"/>
    </source>
</evidence>
<dbReference type="Gene3D" id="1.10.10.60">
    <property type="entry name" value="Homeodomain-like"/>
    <property type="match status" value="1"/>
</dbReference>
<evidence type="ECO:0000313" key="9">
    <source>
        <dbReference type="EMBL" id="GFN93850.1"/>
    </source>
</evidence>
<feature type="compositionally biased region" description="Basic and acidic residues" evidence="7">
    <location>
        <begin position="38"/>
        <end position="54"/>
    </location>
</feature>
<feature type="region of interest" description="Disordered" evidence="7">
    <location>
        <begin position="191"/>
        <end position="219"/>
    </location>
</feature>
<feature type="domain" description="Homeobox" evidence="8">
    <location>
        <begin position="494"/>
        <end position="554"/>
    </location>
</feature>
<feature type="DNA-binding region" description="Homeobox" evidence="5">
    <location>
        <begin position="496"/>
        <end position="555"/>
    </location>
</feature>
<feature type="compositionally biased region" description="Basic and acidic residues" evidence="7">
    <location>
        <begin position="77"/>
        <end position="92"/>
    </location>
</feature>
<protein>
    <submittedName>
        <fullName evidence="9">Intestine-specific homeobox</fullName>
    </submittedName>
</protein>
<dbReference type="PROSITE" id="PS00027">
    <property type="entry name" value="HOMEOBOX_1"/>
    <property type="match status" value="1"/>
</dbReference>
<evidence type="ECO:0000313" key="10">
    <source>
        <dbReference type="Proteomes" id="UP000735302"/>
    </source>
</evidence>
<reference evidence="9 10" key="1">
    <citation type="journal article" date="2021" name="Elife">
        <title>Chloroplast acquisition without the gene transfer in kleptoplastic sea slugs, Plakobranchus ocellatus.</title>
        <authorList>
            <person name="Maeda T."/>
            <person name="Takahashi S."/>
            <person name="Yoshida T."/>
            <person name="Shimamura S."/>
            <person name="Takaki Y."/>
            <person name="Nagai Y."/>
            <person name="Toyoda A."/>
            <person name="Suzuki Y."/>
            <person name="Arimoto A."/>
            <person name="Ishii H."/>
            <person name="Satoh N."/>
            <person name="Nishiyama T."/>
            <person name="Hasebe M."/>
            <person name="Maruyama T."/>
            <person name="Minagawa J."/>
            <person name="Obokata J."/>
            <person name="Shigenobu S."/>
        </authorList>
    </citation>
    <scope>NUCLEOTIDE SEQUENCE [LARGE SCALE GENOMIC DNA]</scope>
</reference>
<dbReference type="SMART" id="SM00389">
    <property type="entry name" value="HOX"/>
    <property type="match status" value="1"/>
</dbReference>
<gene>
    <name evidence="9" type="ORF">PoB_002035600</name>
</gene>
<keyword evidence="10" id="KW-1185">Reference proteome</keyword>
<dbReference type="PROSITE" id="PS50071">
    <property type="entry name" value="HOMEOBOX_2"/>
    <property type="match status" value="1"/>
</dbReference>
<feature type="compositionally biased region" description="Basic and acidic residues" evidence="7">
    <location>
        <begin position="122"/>
        <end position="135"/>
    </location>
</feature>
<dbReference type="InterPro" id="IPR050649">
    <property type="entry name" value="Paired_Homeobox_TFs"/>
</dbReference>
<sequence length="785" mass="87557">MSGRSNSSTSLDPVARASMPSPLGGADIADQTYCTLRSDTHGDTGPECPAEDKAGSSSGHLLQHGEALLSRTPQNIRADDQSSGQEKEDHNTNEITSNDNQNIGDVGVVLYPLKGIKSVKYDNNDNSDNTDHENHQITNFSSCGYEDDNAEQTDDLQFKRRKQWIDDAREQTVSSDKKPQALFPISLGSEMLESDNTESSSTTRKDCQGCGKTQEEEDHHRDLFGKSFRTIEKGAFERSLNFSAKAVAKAKLPKHFNVYEREKRHDKSEDNIESLDCNSSINKNLYNQTKKNKMHDEEETSGCGEVKDVKDNSCSLSSKLKPQQPFIQTPSSNQFYNKPASTLFQDIYKASKYSPNLYLPFDPSKSTPFHRSNQNVNRKTETDIPSSIVDYHSRFSHAQPGNQWLTSTKITNDYESKMLLSNYSKKRGIKPSRNVTADNNRIFQQCPDSLTIKSPLNFTVQANEANESPPPQADDFKDSVPGCSRGVDNEQCPAKKRRIRTTFSAEQLRALEQVFAITHYPDSRAREGLVKRIGLNEERVQIWFQNRRAKWRKHSRLRNFGGLQDLTEVSYVPAPKPDHEADVKQEMPETSDLAPVVSFTRCMKPAVPNPMQQQMMPLSPSNPSLAQQPLAQIPLPTLYPGQTNTAATAAAAAAAAARLGLSPLFMHYYSPLLYAGRAFDARPDLGAKLLQHGEEGCSETASSVQDSLLSRSYKLTTPEWFHHIQANWTNTAVSFALTPGASKVMPPLNANPTQNSSLSPKLFMNETKDVKMDFPPLKECAEKDE</sequence>
<feature type="region of interest" description="Disordered" evidence="7">
    <location>
        <begin position="122"/>
        <end position="146"/>
    </location>
</feature>
<comment type="caution">
    <text evidence="9">The sequence shown here is derived from an EMBL/GenBank/DDBJ whole genome shotgun (WGS) entry which is preliminary data.</text>
</comment>
<proteinExistence type="predicted"/>
<dbReference type="GO" id="GO:0005634">
    <property type="term" value="C:nucleus"/>
    <property type="evidence" value="ECO:0007669"/>
    <property type="project" value="UniProtKB-SubCell"/>
</dbReference>
<accession>A0AAV3ZGT5</accession>
<feature type="compositionally biased region" description="Polar residues" evidence="7">
    <location>
        <begin position="1"/>
        <end position="11"/>
    </location>
</feature>
<name>A0AAV3ZGT5_9GAST</name>
<evidence type="ECO:0000256" key="4">
    <source>
        <dbReference type="ARBA" id="ARBA00023242"/>
    </source>
</evidence>
<evidence type="ECO:0000256" key="5">
    <source>
        <dbReference type="PROSITE-ProRule" id="PRU00108"/>
    </source>
</evidence>
<organism evidence="9 10">
    <name type="scientific">Plakobranchus ocellatus</name>
    <dbReference type="NCBI Taxonomy" id="259542"/>
    <lineage>
        <taxon>Eukaryota</taxon>
        <taxon>Metazoa</taxon>
        <taxon>Spiralia</taxon>
        <taxon>Lophotrochozoa</taxon>
        <taxon>Mollusca</taxon>
        <taxon>Gastropoda</taxon>
        <taxon>Heterobranchia</taxon>
        <taxon>Euthyneura</taxon>
        <taxon>Panpulmonata</taxon>
        <taxon>Sacoglossa</taxon>
        <taxon>Placobranchoidea</taxon>
        <taxon>Plakobranchidae</taxon>
        <taxon>Plakobranchus</taxon>
    </lineage>
</organism>
<feature type="region of interest" description="Disordered" evidence="7">
    <location>
        <begin position="1"/>
        <end position="104"/>
    </location>
</feature>
<feature type="compositionally biased region" description="Polar residues" evidence="7">
    <location>
        <begin position="93"/>
        <end position="103"/>
    </location>
</feature>
<keyword evidence="4 5" id="KW-0539">Nucleus</keyword>
<dbReference type="GO" id="GO:0000981">
    <property type="term" value="F:DNA-binding transcription factor activity, RNA polymerase II-specific"/>
    <property type="evidence" value="ECO:0007669"/>
    <property type="project" value="InterPro"/>
</dbReference>
<evidence type="ECO:0000256" key="1">
    <source>
        <dbReference type="ARBA" id="ARBA00004123"/>
    </source>
</evidence>
<dbReference type="Proteomes" id="UP000735302">
    <property type="component" value="Unassembled WGS sequence"/>
</dbReference>
<dbReference type="AlphaFoldDB" id="A0AAV3ZGT5"/>
<keyword evidence="2 5" id="KW-0238">DNA-binding</keyword>
<keyword evidence="3 5" id="KW-0371">Homeobox</keyword>
<evidence type="ECO:0000259" key="8">
    <source>
        <dbReference type="PROSITE" id="PS50071"/>
    </source>
</evidence>
<dbReference type="SUPFAM" id="SSF46689">
    <property type="entry name" value="Homeodomain-like"/>
    <property type="match status" value="1"/>
</dbReference>
<comment type="subcellular location">
    <subcellularLocation>
        <location evidence="1 5 6">Nucleus</location>
    </subcellularLocation>
</comment>